<accession>A0A9Q1J8L3</accession>
<evidence type="ECO:0000313" key="12">
    <source>
        <dbReference type="Proteomes" id="UP001152622"/>
    </source>
</evidence>
<dbReference type="Proteomes" id="UP001152622">
    <property type="component" value="Chromosome 2"/>
</dbReference>
<feature type="compositionally biased region" description="Basic and acidic residues" evidence="9">
    <location>
        <begin position="605"/>
        <end position="616"/>
    </location>
</feature>
<feature type="domain" description="C2H2-type" evidence="10">
    <location>
        <begin position="560"/>
        <end position="587"/>
    </location>
</feature>
<dbReference type="EMBL" id="JAINUF010000002">
    <property type="protein sequence ID" value="KAJ8374476.1"/>
    <property type="molecule type" value="Genomic_DNA"/>
</dbReference>
<name>A0A9Q1J8L3_SYNKA</name>
<feature type="compositionally biased region" description="Acidic residues" evidence="9">
    <location>
        <begin position="297"/>
        <end position="310"/>
    </location>
</feature>
<dbReference type="Pfam" id="PF00096">
    <property type="entry name" value="zf-C2H2"/>
    <property type="match status" value="4"/>
</dbReference>
<evidence type="ECO:0000256" key="8">
    <source>
        <dbReference type="PROSITE-ProRule" id="PRU00042"/>
    </source>
</evidence>
<dbReference type="AlphaFoldDB" id="A0A9Q1J8L3"/>
<dbReference type="InterPro" id="IPR013087">
    <property type="entry name" value="Znf_C2H2_type"/>
</dbReference>
<gene>
    <name evidence="11" type="ORF">SKAU_G00050560</name>
</gene>
<keyword evidence="7" id="KW-0539">Nucleus</keyword>
<feature type="region of interest" description="Disordered" evidence="9">
    <location>
        <begin position="231"/>
        <end position="263"/>
    </location>
</feature>
<evidence type="ECO:0000256" key="5">
    <source>
        <dbReference type="ARBA" id="ARBA00022771"/>
    </source>
</evidence>
<dbReference type="SMART" id="SM00355">
    <property type="entry name" value="ZnF_C2H2"/>
    <property type="match status" value="5"/>
</dbReference>
<evidence type="ECO:0000256" key="6">
    <source>
        <dbReference type="ARBA" id="ARBA00022833"/>
    </source>
</evidence>
<dbReference type="FunFam" id="3.30.160.60:FF:000511">
    <property type="entry name" value="zinc finger protein 692 isoform X2"/>
    <property type="match status" value="1"/>
</dbReference>
<evidence type="ECO:0000256" key="2">
    <source>
        <dbReference type="ARBA" id="ARBA00006991"/>
    </source>
</evidence>
<feature type="domain" description="C2H2-type" evidence="10">
    <location>
        <begin position="471"/>
        <end position="501"/>
    </location>
</feature>
<dbReference type="GO" id="GO:0080090">
    <property type="term" value="P:regulation of primary metabolic process"/>
    <property type="evidence" value="ECO:0007669"/>
    <property type="project" value="UniProtKB-ARBA"/>
</dbReference>
<evidence type="ECO:0000259" key="10">
    <source>
        <dbReference type="PROSITE" id="PS50157"/>
    </source>
</evidence>
<sequence length="670" mass="74458">MKGVVLPSYVTKSPTSENKDYVVCNRKNIHQGKCCFNPFPNPGVVMSSPRDVLRRQRRRELDARRSKSRVRLGACLQSWGLLKERLGFGLHSELAQYLLESYFSKVCVKCSGGRGEVKGVEPVVASAESLQCLVLQVHCHGQHCPFPPAPLPASATEGQAASGGQAEEAGEGRSNRGKGEEERGGIDIGLEMGPTAGRDNSRDGAESELCLSYTCQAGHRFTWWPSRTGLEGREAEGGRAEVDAVPAGASPSRERRMRGLMEEKRESSRVEAWLSVMTRRRRKAETGVGTKGSGHAEEEEEEEGEEEEETVINQKDTETGKSKTPGDVCVEEVDPEMERDRVTTEFPQPQEDCPLPGEEEREADSPDMSTDKNYMPSPKQSSPGCPSYCRDITTSGKPTREINKKPYSLLSDSSVIQQKTTRGKQRKGVQSGQARSSPRISKRSTLKRLADDDLSQISGKRKRKAAPRDILPCEFDGCGKIFSSRQYLNHHMKYQHFHQKTFACSHPSCGKSFNFKKHLKEHEKLHSNQRDYICEFCARAFRTSSNLIIHRRIHTGEKPLQCEVCGFTCRQKASLNWHMRKHDAESSYQFPCEICGRRFEKRDNVTAHRSKSHPDHTPGPATNLAAPVSETPSPLPEHSALASDNPGNPAHTVDLTGQSSDPSDLSIVVM</sequence>
<keyword evidence="3" id="KW-0479">Metal-binding</keyword>
<feature type="compositionally biased region" description="Polar residues" evidence="9">
    <location>
        <begin position="410"/>
        <end position="420"/>
    </location>
</feature>
<proteinExistence type="inferred from homology"/>
<dbReference type="PROSITE" id="PS00028">
    <property type="entry name" value="ZINC_FINGER_C2H2_1"/>
    <property type="match status" value="5"/>
</dbReference>
<feature type="compositionally biased region" description="Low complexity" evidence="9">
    <location>
        <begin position="153"/>
        <end position="167"/>
    </location>
</feature>
<organism evidence="11 12">
    <name type="scientific">Synaphobranchus kaupii</name>
    <name type="common">Kaup's arrowtooth eel</name>
    <dbReference type="NCBI Taxonomy" id="118154"/>
    <lineage>
        <taxon>Eukaryota</taxon>
        <taxon>Metazoa</taxon>
        <taxon>Chordata</taxon>
        <taxon>Craniata</taxon>
        <taxon>Vertebrata</taxon>
        <taxon>Euteleostomi</taxon>
        <taxon>Actinopterygii</taxon>
        <taxon>Neopterygii</taxon>
        <taxon>Teleostei</taxon>
        <taxon>Anguilliformes</taxon>
        <taxon>Synaphobranchidae</taxon>
        <taxon>Synaphobranchus</taxon>
    </lineage>
</organism>
<protein>
    <recommendedName>
        <fullName evidence="10">C2H2-type domain-containing protein</fullName>
    </recommendedName>
</protein>
<keyword evidence="12" id="KW-1185">Reference proteome</keyword>
<keyword evidence="5 8" id="KW-0863">Zinc-finger</keyword>
<feature type="domain" description="C2H2-type" evidence="10">
    <location>
        <begin position="532"/>
        <end position="559"/>
    </location>
</feature>
<evidence type="ECO:0000256" key="4">
    <source>
        <dbReference type="ARBA" id="ARBA00022737"/>
    </source>
</evidence>
<feature type="compositionally biased region" description="Basic and acidic residues" evidence="9">
    <location>
        <begin position="170"/>
        <end position="185"/>
    </location>
</feature>
<comment type="similarity">
    <text evidence="2">Belongs to the krueppel C2H2-type zinc-finger protein family.</text>
</comment>
<comment type="subcellular location">
    <subcellularLocation>
        <location evidence="1">Nucleus</location>
    </subcellularLocation>
</comment>
<evidence type="ECO:0000256" key="9">
    <source>
        <dbReference type="SAM" id="MobiDB-lite"/>
    </source>
</evidence>
<feature type="compositionally biased region" description="Polar residues" evidence="9">
    <location>
        <begin position="428"/>
        <end position="439"/>
    </location>
</feature>
<dbReference type="GO" id="GO:0008270">
    <property type="term" value="F:zinc ion binding"/>
    <property type="evidence" value="ECO:0007669"/>
    <property type="project" value="UniProtKB-KW"/>
</dbReference>
<keyword evidence="6" id="KW-0862">Zinc</keyword>
<dbReference type="GO" id="GO:0005634">
    <property type="term" value="C:nucleus"/>
    <property type="evidence" value="ECO:0007669"/>
    <property type="project" value="UniProtKB-SubCell"/>
</dbReference>
<feature type="region of interest" description="Disordered" evidence="9">
    <location>
        <begin position="150"/>
        <end position="203"/>
    </location>
</feature>
<feature type="compositionally biased region" description="Polar residues" evidence="9">
    <location>
        <begin position="367"/>
        <end position="384"/>
    </location>
</feature>
<dbReference type="Gene3D" id="3.30.160.60">
    <property type="entry name" value="Classic Zinc Finger"/>
    <property type="match status" value="5"/>
</dbReference>
<dbReference type="PROSITE" id="PS50157">
    <property type="entry name" value="ZINC_FINGER_C2H2_2"/>
    <property type="match status" value="5"/>
</dbReference>
<dbReference type="SUPFAM" id="SSF57667">
    <property type="entry name" value="beta-beta-alpha zinc fingers"/>
    <property type="match status" value="3"/>
</dbReference>
<feature type="compositionally biased region" description="Basic and acidic residues" evidence="9">
    <location>
        <begin position="252"/>
        <end position="263"/>
    </location>
</feature>
<reference evidence="11" key="1">
    <citation type="journal article" date="2023" name="Science">
        <title>Genome structures resolve the early diversification of teleost fishes.</title>
        <authorList>
            <person name="Parey E."/>
            <person name="Louis A."/>
            <person name="Montfort J."/>
            <person name="Bouchez O."/>
            <person name="Roques C."/>
            <person name="Iampietro C."/>
            <person name="Lluch J."/>
            <person name="Castinel A."/>
            <person name="Donnadieu C."/>
            <person name="Desvignes T."/>
            <person name="Floi Bucao C."/>
            <person name="Jouanno E."/>
            <person name="Wen M."/>
            <person name="Mejri S."/>
            <person name="Dirks R."/>
            <person name="Jansen H."/>
            <person name="Henkel C."/>
            <person name="Chen W.J."/>
            <person name="Zahm M."/>
            <person name="Cabau C."/>
            <person name="Klopp C."/>
            <person name="Thompson A.W."/>
            <person name="Robinson-Rechavi M."/>
            <person name="Braasch I."/>
            <person name="Lecointre G."/>
            <person name="Bobe J."/>
            <person name="Postlethwait J.H."/>
            <person name="Berthelot C."/>
            <person name="Roest Crollius H."/>
            <person name="Guiguen Y."/>
        </authorList>
    </citation>
    <scope>NUCLEOTIDE SEQUENCE</scope>
    <source>
        <strain evidence="11">WJC10195</strain>
    </source>
</reference>
<feature type="region of interest" description="Disordered" evidence="9">
    <location>
        <begin position="605"/>
        <end position="670"/>
    </location>
</feature>
<evidence type="ECO:0000313" key="11">
    <source>
        <dbReference type="EMBL" id="KAJ8374476.1"/>
    </source>
</evidence>
<feature type="region of interest" description="Disordered" evidence="9">
    <location>
        <begin position="281"/>
        <end position="463"/>
    </location>
</feature>
<dbReference type="PANTHER" id="PTHR24406">
    <property type="entry name" value="TRANSCRIPTIONAL REPRESSOR CTCFL-RELATED"/>
    <property type="match status" value="1"/>
</dbReference>
<dbReference type="InterPro" id="IPR050888">
    <property type="entry name" value="ZnF_C2H2-type_TF"/>
</dbReference>
<comment type="caution">
    <text evidence="11">The sequence shown here is derived from an EMBL/GenBank/DDBJ whole genome shotgun (WGS) entry which is preliminary data.</text>
</comment>
<evidence type="ECO:0000256" key="7">
    <source>
        <dbReference type="ARBA" id="ARBA00023242"/>
    </source>
</evidence>
<evidence type="ECO:0000256" key="1">
    <source>
        <dbReference type="ARBA" id="ARBA00004123"/>
    </source>
</evidence>
<dbReference type="FunFam" id="3.30.160.60:FF:000183">
    <property type="entry name" value="E3 ubiquitin-protein ligase ZFP91"/>
    <property type="match status" value="1"/>
</dbReference>
<dbReference type="OrthoDB" id="7852576at2759"/>
<feature type="domain" description="C2H2-type" evidence="10">
    <location>
        <begin position="590"/>
        <end position="618"/>
    </location>
</feature>
<feature type="domain" description="C2H2-type" evidence="10">
    <location>
        <begin position="502"/>
        <end position="531"/>
    </location>
</feature>
<evidence type="ECO:0000256" key="3">
    <source>
        <dbReference type="ARBA" id="ARBA00022723"/>
    </source>
</evidence>
<dbReference type="InterPro" id="IPR036236">
    <property type="entry name" value="Znf_C2H2_sf"/>
</dbReference>
<dbReference type="GO" id="GO:0060255">
    <property type="term" value="P:regulation of macromolecule metabolic process"/>
    <property type="evidence" value="ECO:0007669"/>
    <property type="project" value="UniProtKB-ARBA"/>
</dbReference>
<dbReference type="FunFam" id="3.30.160.60:FF:000598">
    <property type="entry name" value="zinc finger protein 692 isoform X2"/>
    <property type="match status" value="1"/>
</dbReference>
<keyword evidence="4" id="KW-0677">Repeat</keyword>
<feature type="compositionally biased region" description="Basic and acidic residues" evidence="9">
    <location>
        <begin position="231"/>
        <end position="242"/>
    </location>
</feature>